<dbReference type="RefSeq" id="WP_379822270.1">
    <property type="nucleotide sequence ID" value="NZ_JBHUMD010000029.1"/>
</dbReference>
<evidence type="ECO:0000313" key="1">
    <source>
        <dbReference type="EMBL" id="MFD2603472.1"/>
    </source>
</evidence>
<name>A0ABW5P016_9FLAO</name>
<sequence length="422" mass="49509">MTVSEAIIKFIDLIFEVFNLEKDENYEDLSKISDFSEYVISKLGDDKIFLKPLLECFKNLQIDDETLERDTQSFTNIITAEIIDYNQNSNFKMRYRKFGFANSYGSHLPIEFLHNEKYYQSPSSPFKLINGEYNPTNSFNALIDFIIKDNEGVSLIELIKSIRDKKNNLSLLINKKANISSINLYSYLYYDFLSTQGHTELDENHKHEKNSPLFLNIDPDLNNDNDFTQFFELADVINEANFCPDLLTRYLKFYHQLEYIAYRIEIKKIAKNADLERSFITDIHKIAGSSHKDSEETIFKNKISELFTGRNSIFKTQYQTISEANRNVLDELTMSKFGIKLSVADNDTEFLTKLLKLIYKLRNCVVHNKESEFHLTITKLDSYPVLKIFLPWVINIFESKVDSLLRNFDNKLKYENNSIKLY</sequence>
<evidence type="ECO:0008006" key="3">
    <source>
        <dbReference type="Google" id="ProtNLM"/>
    </source>
</evidence>
<dbReference type="EMBL" id="JBHUMD010000029">
    <property type="protein sequence ID" value="MFD2603472.1"/>
    <property type="molecule type" value="Genomic_DNA"/>
</dbReference>
<proteinExistence type="predicted"/>
<reference evidence="2" key="1">
    <citation type="journal article" date="2019" name="Int. J. Syst. Evol. Microbiol.">
        <title>The Global Catalogue of Microorganisms (GCM) 10K type strain sequencing project: providing services to taxonomists for standard genome sequencing and annotation.</title>
        <authorList>
            <consortium name="The Broad Institute Genomics Platform"/>
            <consortium name="The Broad Institute Genome Sequencing Center for Infectious Disease"/>
            <person name="Wu L."/>
            <person name="Ma J."/>
        </authorList>
    </citation>
    <scope>NUCLEOTIDE SEQUENCE [LARGE SCALE GENOMIC DNA]</scope>
    <source>
        <strain evidence="2">KCTC 42107</strain>
    </source>
</reference>
<protein>
    <recommendedName>
        <fullName evidence="3">Apea-like HEPN domain-containing protein</fullName>
    </recommendedName>
</protein>
<keyword evidence="2" id="KW-1185">Reference proteome</keyword>
<dbReference type="Proteomes" id="UP001597480">
    <property type="component" value="Unassembled WGS sequence"/>
</dbReference>
<gene>
    <name evidence="1" type="ORF">ACFSR3_15515</name>
</gene>
<comment type="caution">
    <text evidence="1">The sequence shown here is derived from an EMBL/GenBank/DDBJ whole genome shotgun (WGS) entry which is preliminary data.</text>
</comment>
<evidence type="ECO:0000313" key="2">
    <source>
        <dbReference type="Proteomes" id="UP001597480"/>
    </source>
</evidence>
<accession>A0ABW5P016</accession>
<organism evidence="1 2">
    <name type="scientific">Flavobacterium suzhouense</name>
    <dbReference type="NCBI Taxonomy" id="1529638"/>
    <lineage>
        <taxon>Bacteria</taxon>
        <taxon>Pseudomonadati</taxon>
        <taxon>Bacteroidota</taxon>
        <taxon>Flavobacteriia</taxon>
        <taxon>Flavobacteriales</taxon>
        <taxon>Flavobacteriaceae</taxon>
        <taxon>Flavobacterium</taxon>
    </lineage>
</organism>